<evidence type="ECO:0000256" key="4">
    <source>
        <dbReference type="ARBA" id="ARBA00022827"/>
    </source>
</evidence>
<organism evidence="8">
    <name type="scientific">hydrothermal vent metagenome</name>
    <dbReference type="NCBI Taxonomy" id="652676"/>
    <lineage>
        <taxon>unclassified sequences</taxon>
        <taxon>metagenomes</taxon>
        <taxon>ecological metagenomes</taxon>
    </lineage>
</organism>
<feature type="domain" description="Acyl-CoA dehydrogenase/oxidase N-terminal" evidence="7">
    <location>
        <begin position="8"/>
        <end position="117"/>
    </location>
</feature>
<dbReference type="EMBL" id="UOFR01000032">
    <property type="protein sequence ID" value="VAW95236.1"/>
    <property type="molecule type" value="Genomic_DNA"/>
</dbReference>
<dbReference type="GO" id="GO:0050660">
    <property type="term" value="F:flavin adenine dinucleotide binding"/>
    <property type="evidence" value="ECO:0007669"/>
    <property type="project" value="InterPro"/>
</dbReference>
<keyword evidence="3" id="KW-0285">Flavoprotein</keyword>
<dbReference type="InterPro" id="IPR037069">
    <property type="entry name" value="AcylCoA_DH/ox_N_sf"/>
</dbReference>
<dbReference type="Gene3D" id="1.20.140.10">
    <property type="entry name" value="Butyryl-CoA Dehydrogenase, subunit A, domain 3"/>
    <property type="match status" value="1"/>
</dbReference>
<evidence type="ECO:0000259" key="6">
    <source>
        <dbReference type="Pfam" id="PF02770"/>
    </source>
</evidence>
<feature type="domain" description="Acyl-CoA oxidase/dehydrogenase middle" evidence="6">
    <location>
        <begin position="124"/>
        <end position="222"/>
    </location>
</feature>
<dbReference type="Pfam" id="PF00441">
    <property type="entry name" value="Acyl-CoA_dh_1"/>
    <property type="match status" value="1"/>
</dbReference>
<reference evidence="8" key="1">
    <citation type="submission" date="2018-06" db="EMBL/GenBank/DDBJ databases">
        <authorList>
            <person name="Zhirakovskaya E."/>
        </authorList>
    </citation>
    <scope>NUCLEOTIDE SEQUENCE</scope>
</reference>
<evidence type="ECO:0000256" key="1">
    <source>
        <dbReference type="ARBA" id="ARBA00001974"/>
    </source>
</evidence>
<dbReference type="InterPro" id="IPR036250">
    <property type="entry name" value="AcylCo_DH-like_C"/>
</dbReference>
<sequence length="426" mass="46885">MPIDFNLTKEQIQIRNIACEMAAVFAMNAEEHDKNRSSPIENYSLLKDAGFFGLSVPKQYGGMGAGLLGWVIACEELAKGCCATTLAFNMHINSVGFVMENKLISEKVKKRVAEEVIKKSKLLCYAVSEPSTSSLIISTCAPSVKAKKVSGGYILNGCKAFISNWEASDYAYMYAREEDDPNPDSAVGLLVPTKSQGAKVTDWWHTLGMRATRSQKINLEDVFVPQELLLHRTENFIEFFVSGGPAWSFGAYTAVYLGVGLAILDEAKRLLKARVPKGYSQSIGYHPDIRRKITQMSCMMEAAQHAMYKAAWVHEHEPDNLTKILASLFKAKYVVGESVAKTAQLATSACGLHALFKGEKLERLIRDATTAPIMPPNSDSCASLIGLLELGLDINEALDPLKQTEAEVFRERNVKSKEQSQQPVSA</sequence>
<dbReference type="PIRSF" id="PIRSF016578">
    <property type="entry name" value="HsaA"/>
    <property type="match status" value="1"/>
</dbReference>
<dbReference type="PANTHER" id="PTHR43884:SF12">
    <property type="entry name" value="ISOVALERYL-COA DEHYDROGENASE, MITOCHONDRIAL-RELATED"/>
    <property type="match status" value="1"/>
</dbReference>
<protein>
    <submittedName>
        <fullName evidence="8">Acyl-CoA dehydrogenase</fullName>
    </submittedName>
</protein>
<dbReference type="Pfam" id="PF02771">
    <property type="entry name" value="Acyl-CoA_dh_N"/>
    <property type="match status" value="1"/>
</dbReference>
<evidence type="ECO:0000259" key="5">
    <source>
        <dbReference type="Pfam" id="PF00441"/>
    </source>
</evidence>
<comment type="similarity">
    <text evidence="2">Belongs to the acyl-CoA dehydrogenase family.</text>
</comment>
<dbReference type="SUPFAM" id="SSF56645">
    <property type="entry name" value="Acyl-CoA dehydrogenase NM domain-like"/>
    <property type="match status" value="1"/>
</dbReference>
<dbReference type="PANTHER" id="PTHR43884">
    <property type="entry name" value="ACYL-COA DEHYDROGENASE"/>
    <property type="match status" value="1"/>
</dbReference>
<dbReference type="Gene3D" id="1.10.540.10">
    <property type="entry name" value="Acyl-CoA dehydrogenase/oxidase, N-terminal domain"/>
    <property type="match status" value="1"/>
</dbReference>
<evidence type="ECO:0000313" key="8">
    <source>
        <dbReference type="EMBL" id="VAW95236.1"/>
    </source>
</evidence>
<dbReference type="AlphaFoldDB" id="A0A3B1AR82"/>
<evidence type="ECO:0000256" key="2">
    <source>
        <dbReference type="ARBA" id="ARBA00009347"/>
    </source>
</evidence>
<dbReference type="InterPro" id="IPR009075">
    <property type="entry name" value="AcylCo_DH/oxidase_C"/>
</dbReference>
<feature type="domain" description="Acyl-CoA dehydrogenase/oxidase C-terminal" evidence="5">
    <location>
        <begin position="254"/>
        <end position="374"/>
    </location>
</feature>
<name>A0A3B1AR82_9ZZZZ</name>
<dbReference type="InterPro" id="IPR009100">
    <property type="entry name" value="AcylCoA_DH/oxidase_NM_dom_sf"/>
</dbReference>
<dbReference type="GO" id="GO:0003995">
    <property type="term" value="F:acyl-CoA dehydrogenase activity"/>
    <property type="evidence" value="ECO:0007669"/>
    <property type="project" value="TreeGrafter"/>
</dbReference>
<keyword evidence="4" id="KW-0274">FAD</keyword>
<dbReference type="InterPro" id="IPR006091">
    <property type="entry name" value="Acyl-CoA_Oxase/DH_mid-dom"/>
</dbReference>
<comment type="cofactor">
    <cofactor evidence="1">
        <name>FAD</name>
        <dbReference type="ChEBI" id="CHEBI:57692"/>
    </cofactor>
</comment>
<gene>
    <name evidence="8" type="ORF">MNBD_GAMMA21-1425</name>
</gene>
<evidence type="ECO:0000256" key="3">
    <source>
        <dbReference type="ARBA" id="ARBA00022630"/>
    </source>
</evidence>
<dbReference type="InterPro" id="IPR013786">
    <property type="entry name" value="AcylCoA_DH/ox_N"/>
</dbReference>
<dbReference type="CDD" id="cd00567">
    <property type="entry name" value="ACAD"/>
    <property type="match status" value="1"/>
</dbReference>
<accession>A0A3B1AR82</accession>
<evidence type="ECO:0000259" key="7">
    <source>
        <dbReference type="Pfam" id="PF02771"/>
    </source>
</evidence>
<dbReference type="SUPFAM" id="SSF47203">
    <property type="entry name" value="Acyl-CoA dehydrogenase C-terminal domain-like"/>
    <property type="match status" value="1"/>
</dbReference>
<dbReference type="InterPro" id="IPR046373">
    <property type="entry name" value="Acyl-CoA_Oxase/DH_mid-dom_sf"/>
</dbReference>
<dbReference type="Pfam" id="PF02770">
    <property type="entry name" value="Acyl-CoA_dh_M"/>
    <property type="match status" value="1"/>
</dbReference>
<dbReference type="Gene3D" id="2.40.110.10">
    <property type="entry name" value="Butyryl-CoA Dehydrogenase, subunit A, domain 2"/>
    <property type="match status" value="1"/>
</dbReference>
<proteinExistence type="inferred from homology"/>